<comment type="caution">
    <text evidence="9">The sequence shown here is derived from an EMBL/GenBank/DDBJ whole genome shotgun (WGS) entry which is preliminary data.</text>
</comment>
<comment type="subcellular location">
    <subcellularLocation>
        <location evidence="1">Cell membrane</location>
        <topology evidence="1">Multi-pass membrane protein</topology>
    </subcellularLocation>
</comment>
<dbReference type="PROSITE" id="PS50850">
    <property type="entry name" value="MFS"/>
    <property type="match status" value="1"/>
</dbReference>
<feature type="transmembrane region" description="Helical" evidence="7">
    <location>
        <begin position="258"/>
        <end position="275"/>
    </location>
</feature>
<evidence type="ECO:0000313" key="10">
    <source>
        <dbReference type="Proteomes" id="UP001652338"/>
    </source>
</evidence>
<evidence type="ECO:0000256" key="5">
    <source>
        <dbReference type="ARBA" id="ARBA00022989"/>
    </source>
</evidence>
<feature type="transmembrane region" description="Helical" evidence="7">
    <location>
        <begin position="144"/>
        <end position="167"/>
    </location>
</feature>
<keyword evidence="4 7" id="KW-0812">Transmembrane</keyword>
<keyword evidence="3" id="KW-1003">Cell membrane</keyword>
<feature type="transmembrane region" description="Helical" evidence="7">
    <location>
        <begin position="108"/>
        <end position="132"/>
    </location>
</feature>
<dbReference type="Gene3D" id="1.20.1250.20">
    <property type="entry name" value="MFS general substrate transporter like domains"/>
    <property type="match status" value="1"/>
</dbReference>
<sequence length="404" mass="42799">MTNEKSSMNVYKQINWKIMIPIMLFVTFQSAFTAFSSVLASIAEQFPHASATTIQMVLTLPSTMSIPVSLCAGLLASYFTKKQMIEFSLVVEFIGGMIPLVNHTSLGMLILSSCLIGLGQGIMITMASAIVGENFTGTTSGVAMGLKQAASSVLIAVFTIATGYLALSGWWHAYYVYFLAPVVLVITAISLPKGQKDVRIVGKGAGSGWKKVLTRGVVYYSLLSFFMAAANFAFYTNIAFRIVNGGLGDSASVGMASAWNQIVTIIISLIFGYILKVVKKYALAVAVGVQAIAYLIIVAAPNLSMITIGGIIYGVGAAMQMVAACYYILESCEQDAASLGIAICMTFTSLGITFSPYVINAVAGIFGNNGVTSGFMGAAAIQIVLVVIEIIYETVLNKDSQIGN</sequence>
<evidence type="ECO:0000256" key="3">
    <source>
        <dbReference type="ARBA" id="ARBA00022475"/>
    </source>
</evidence>
<feature type="transmembrane region" description="Helical" evidence="7">
    <location>
        <begin position="371"/>
        <end position="392"/>
    </location>
</feature>
<keyword evidence="5 7" id="KW-1133">Transmembrane helix</keyword>
<feature type="transmembrane region" description="Helical" evidence="7">
    <location>
        <begin position="84"/>
        <end position="102"/>
    </location>
</feature>
<evidence type="ECO:0000256" key="6">
    <source>
        <dbReference type="ARBA" id="ARBA00023136"/>
    </source>
</evidence>
<dbReference type="InterPro" id="IPR020846">
    <property type="entry name" value="MFS_dom"/>
</dbReference>
<dbReference type="PANTHER" id="PTHR43124:SF3">
    <property type="entry name" value="CHLORAMPHENICOL EFFLUX PUMP RV0191"/>
    <property type="match status" value="1"/>
</dbReference>
<dbReference type="EMBL" id="JAOQKE010000002">
    <property type="protein sequence ID" value="MCU6724325.1"/>
    <property type="molecule type" value="Genomic_DNA"/>
</dbReference>
<feature type="transmembrane region" description="Helical" evidence="7">
    <location>
        <begin position="217"/>
        <end position="238"/>
    </location>
</feature>
<dbReference type="InterPro" id="IPR036259">
    <property type="entry name" value="MFS_trans_sf"/>
</dbReference>
<keyword evidence="2" id="KW-0813">Transport</keyword>
<dbReference type="InterPro" id="IPR011701">
    <property type="entry name" value="MFS"/>
</dbReference>
<gene>
    <name evidence="9" type="ORF">OCV47_02950</name>
</gene>
<dbReference type="PANTHER" id="PTHR43124">
    <property type="entry name" value="PURINE EFFLUX PUMP PBUE"/>
    <property type="match status" value="1"/>
</dbReference>
<dbReference type="Proteomes" id="UP001652338">
    <property type="component" value="Unassembled WGS sequence"/>
</dbReference>
<organism evidence="9 10">
    <name type="scientific">Muricoprocola aceti</name>
    <dbReference type="NCBI Taxonomy" id="2981772"/>
    <lineage>
        <taxon>Bacteria</taxon>
        <taxon>Bacillati</taxon>
        <taxon>Bacillota</taxon>
        <taxon>Clostridia</taxon>
        <taxon>Lachnospirales</taxon>
        <taxon>Lachnospiraceae</taxon>
        <taxon>Muricoprocola</taxon>
    </lineage>
</organism>
<accession>A0ABT2SJ80</accession>
<name>A0ABT2SJ80_9FIRM</name>
<feature type="domain" description="Major facilitator superfamily (MFS) profile" evidence="8">
    <location>
        <begin position="16"/>
        <end position="395"/>
    </location>
</feature>
<feature type="transmembrane region" description="Helical" evidence="7">
    <location>
        <begin position="336"/>
        <end position="359"/>
    </location>
</feature>
<feature type="transmembrane region" description="Helical" evidence="7">
    <location>
        <begin position="56"/>
        <end position="77"/>
    </location>
</feature>
<evidence type="ECO:0000256" key="4">
    <source>
        <dbReference type="ARBA" id="ARBA00022692"/>
    </source>
</evidence>
<evidence type="ECO:0000256" key="1">
    <source>
        <dbReference type="ARBA" id="ARBA00004651"/>
    </source>
</evidence>
<evidence type="ECO:0000256" key="2">
    <source>
        <dbReference type="ARBA" id="ARBA00022448"/>
    </source>
</evidence>
<keyword evidence="6 7" id="KW-0472">Membrane</keyword>
<dbReference type="InterPro" id="IPR050189">
    <property type="entry name" value="MFS_Efflux_Transporters"/>
</dbReference>
<feature type="transmembrane region" description="Helical" evidence="7">
    <location>
        <begin position="306"/>
        <end position="329"/>
    </location>
</feature>
<reference evidence="9 10" key="1">
    <citation type="journal article" date="2021" name="ISME Commun">
        <title>Automated analysis of genomic sequences facilitates high-throughput and comprehensive description of bacteria.</title>
        <authorList>
            <person name="Hitch T.C.A."/>
        </authorList>
    </citation>
    <scope>NUCLEOTIDE SEQUENCE [LARGE SCALE GENOMIC DNA]</scope>
    <source>
        <strain evidence="9 10">Sanger_29</strain>
    </source>
</reference>
<feature type="transmembrane region" description="Helical" evidence="7">
    <location>
        <begin position="173"/>
        <end position="191"/>
    </location>
</feature>
<dbReference type="SUPFAM" id="SSF103473">
    <property type="entry name" value="MFS general substrate transporter"/>
    <property type="match status" value="1"/>
</dbReference>
<evidence type="ECO:0000313" key="9">
    <source>
        <dbReference type="EMBL" id="MCU6724325.1"/>
    </source>
</evidence>
<keyword evidence="10" id="KW-1185">Reference proteome</keyword>
<evidence type="ECO:0000259" key="8">
    <source>
        <dbReference type="PROSITE" id="PS50850"/>
    </source>
</evidence>
<dbReference type="RefSeq" id="WP_262653617.1">
    <property type="nucleotide sequence ID" value="NZ_JAOQKE010000002.1"/>
</dbReference>
<proteinExistence type="predicted"/>
<evidence type="ECO:0000256" key="7">
    <source>
        <dbReference type="SAM" id="Phobius"/>
    </source>
</evidence>
<protein>
    <submittedName>
        <fullName evidence="9">MFS transporter</fullName>
    </submittedName>
</protein>
<feature type="transmembrane region" description="Helical" evidence="7">
    <location>
        <begin position="282"/>
        <end position="300"/>
    </location>
</feature>
<dbReference type="Pfam" id="PF07690">
    <property type="entry name" value="MFS_1"/>
    <property type="match status" value="1"/>
</dbReference>